<comment type="similarity">
    <text evidence="1 3">Belongs to the short-chain dehydrogenases/reductases (SDR) family.</text>
</comment>
<dbReference type="PANTHER" id="PTHR44169">
    <property type="entry name" value="NADPH-DEPENDENT 1-ACYLDIHYDROXYACETONE PHOSPHATE REDUCTASE"/>
    <property type="match status" value="1"/>
</dbReference>
<feature type="domain" description="Ketoreductase" evidence="4">
    <location>
        <begin position="5"/>
        <end position="189"/>
    </location>
</feature>
<dbReference type="PROSITE" id="PS00061">
    <property type="entry name" value="ADH_SHORT"/>
    <property type="match status" value="1"/>
</dbReference>
<evidence type="ECO:0000256" key="2">
    <source>
        <dbReference type="ARBA" id="ARBA00023002"/>
    </source>
</evidence>
<evidence type="ECO:0000256" key="1">
    <source>
        <dbReference type="ARBA" id="ARBA00006484"/>
    </source>
</evidence>
<dbReference type="Pfam" id="PF00106">
    <property type="entry name" value="adh_short"/>
    <property type="match status" value="1"/>
</dbReference>
<dbReference type="PANTHER" id="PTHR44169:SF6">
    <property type="entry name" value="NADPH-DEPENDENT 1-ACYLDIHYDROXYACETONE PHOSPHATE REDUCTASE"/>
    <property type="match status" value="1"/>
</dbReference>
<dbReference type="InterPro" id="IPR020904">
    <property type="entry name" value="Sc_DH/Rdtase_CS"/>
</dbReference>
<dbReference type="SUPFAM" id="SSF51735">
    <property type="entry name" value="NAD(P)-binding Rossmann-fold domains"/>
    <property type="match status" value="1"/>
</dbReference>
<dbReference type="Gene3D" id="3.40.50.720">
    <property type="entry name" value="NAD(P)-binding Rossmann-like Domain"/>
    <property type="match status" value="1"/>
</dbReference>
<dbReference type="InterPro" id="IPR036291">
    <property type="entry name" value="NAD(P)-bd_dom_sf"/>
</dbReference>
<dbReference type="SMART" id="SM00822">
    <property type="entry name" value="PKS_KR"/>
    <property type="match status" value="1"/>
</dbReference>
<organism evidence="5">
    <name type="scientific">Chromera velia CCMP2878</name>
    <dbReference type="NCBI Taxonomy" id="1169474"/>
    <lineage>
        <taxon>Eukaryota</taxon>
        <taxon>Sar</taxon>
        <taxon>Alveolata</taxon>
        <taxon>Colpodellida</taxon>
        <taxon>Chromeraceae</taxon>
        <taxon>Chromera</taxon>
    </lineage>
</organism>
<dbReference type="PRINTS" id="PR00080">
    <property type="entry name" value="SDRFAMILY"/>
</dbReference>
<dbReference type="GO" id="GO:0016491">
    <property type="term" value="F:oxidoreductase activity"/>
    <property type="evidence" value="ECO:0007669"/>
    <property type="project" value="UniProtKB-KW"/>
</dbReference>
<protein>
    <recommendedName>
        <fullName evidence="4">Ketoreductase domain-containing protein</fullName>
    </recommendedName>
</protein>
<keyword evidence="2" id="KW-0560">Oxidoreductase</keyword>
<gene>
    <name evidence="5" type="ORF">Cvel_8729</name>
</gene>
<dbReference type="InterPro" id="IPR057326">
    <property type="entry name" value="KR_dom"/>
</dbReference>
<dbReference type="InterPro" id="IPR002347">
    <property type="entry name" value="SDR_fam"/>
</dbReference>
<accession>A0A0G4HV00</accession>
<dbReference type="PhylomeDB" id="A0A0G4HV00"/>
<name>A0A0G4HV00_9ALVE</name>
<dbReference type="PRINTS" id="PR00081">
    <property type="entry name" value="GDHRDH"/>
</dbReference>
<sequence length="281" mass="30690">MSNKEVVLVTGCTKGGIGWELCRHFARRGGYTVVATLRDPSKAEFPEEFQKSDKIEVLPLDVTDPKSIASCVETVVKRHGCIDILINNAGRPCVGPLAEVPLEEIRGTFETNVFGLVAMCQAVIPHMARKGRGKIVNIGSVVGWLPIPWGAAYAASKSAVESFTASLRMECAHLGIQAMLVVPGAIKSNFGSNSLASLFMKPEGSSLFDSKREHIVRRANTSQAGDATPTEVFVKSVGDEIARPQMRATLAAGSRSSLMWFFKFFLPTWISEWLMKRKFVL</sequence>
<evidence type="ECO:0000259" key="4">
    <source>
        <dbReference type="SMART" id="SM00822"/>
    </source>
</evidence>
<evidence type="ECO:0000313" key="5">
    <source>
        <dbReference type="EMBL" id="CEM48229.1"/>
    </source>
</evidence>
<reference evidence="5" key="1">
    <citation type="submission" date="2014-11" db="EMBL/GenBank/DDBJ databases">
        <authorList>
            <person name="Otto D Thomas"/>
            <person name="Naeem Raeece"/>
        </authorList>
    </citation>
    <scope>NUCLEOTIDE SEQUENCE</scope>
</reference>
<dbReference type="CDD" id="cd05374">
    <property type="entry name" value="17beta-HSD-like_SDR_c"/>
    <property type="match status" value="1"/>
</dbReference>
<evidence type="ECO:0000256" key="3">
    <source>
        <dbReference type="RuleBase" id="RU000363"/>
    </source>
</evidence>
<dbReference type="GO" id="GO:0005783">
    <property type="term" value="C:endoplasmic reticulum"/>
    <property type="evidence" value="ECO:0007669"/>
    <property type="project" value="TreeGrafter"/>
</dbReference>
<dbReference type="EMBL" id="CDMZ01003972">
    <property type="protein sequence ID" value="CEM48229.1"/>
    <property type="molecule type" value="Genomic_DNA"/>
</dbReference>
<dbReference type="VEuPathDB" id="CryptoDB:Cvel_8729"/>
<proteinExistence type="inferred from homology"/>
<dbReference type="AlphaFoldDB" id="A0A0G4HV00"/>